<dbReference type="Proteomes" id="UP000192907">
    <property type="component" value="Unassembled WGS sequence"/>
</dbReference>
<dbReference type="SFLD" id="SFLDS00003">
    <property type="entry name" value="Haloacid_Dehalogenase"/>
    <property type="match status" value="1"/>
</dbReference>
<dbReference type="InterPro" id="IPR023214">
    <property type="entry name" value="HAD_sf"/>
</dbReference>
<dbReference type="AlphaFoldDB" id="A0A1Y6B784"/>
<comment type="catalytic activity">
    <reaction evidence="1">
        <text>2-phosphoglycolate + H2O = glycolate + phosphate</text>
        <dbReference type="Rhea" id="RHEA:14369"/>
        <dbReference type="ChEBI" id="CHEBI:15377"/>
        <dbReference type="ChEBI" id="CHEBI:29805"/>
        <dbReference type="ChEBI" id="CHEBI:43474"/>
        <dbReference type="ChEBI" id="CHEBI:58033"/>
        <dbReference type="EC" id="3.1.3.18"/>
    </reaction>
</comment>
<evidence type="ECO:0000256" key="2">
    <source>
        <dbReference type="ARBA" id="ARBA00004818"/>
    </source>
</evidence>
<dbReference type="STRING" id="1513793.SAMN06296036_102307"/>
<reference evidence="6" key="1">
    <citation type="submission" date="2017-04" db="EMBL/GenBank/DDBJ databases">
        <authorList>
            <person name="Varghese N."/>
            <person name="Submissions S."/>
        </authorList>
    </citation>
    <scope>NUCLEOTIDE SEQUENCE [LARGE SCALE GENOMIC DNA]</scope>
    <source>
        <strain evidence="6">RKEM611</strain>
    </source>
</reference>
<accession>A0A1Y6B784</accession>
<evidence type="ECO:0000256" key="1">
    <source>
        <dbReference type="ARBA" id="ARBA00000830"/>
    </source>
</evidence>
<dbReference type="GO" id="GO:0008967">
    <property type="term" value="F:phosphoglycolate phosphatase activity"/>
    <property type="evidence" value="ECO:0007669"/>
    <property type="project" value="UniProtKB-EC"/>
</dbReference>
<comment type="similarity">
    <text evidence="3">Belongs to the HAD-like hydrolase superfamily. CbbY/CbbZ/Gph/YieH family.</text>
</comment>
<dbReference type="PANTHER" id="PTHR43434">
    <property type="entry name" value="PHOSPHOGLYCOLATE PHOSPHATASE"/>
    <property type="match status" value="1"/>
</dbReference>
<proteinExistence type="inferred from homology"/>
<evidence type="ECO:0000256" key="3">
    <source>
        <dbReference type="ARBA" id="ARBA00006171"/>
    </source>
</evidence>
<name>A0A1Y6B784_9BACT</name>
<protein>
    <recommendedName>
        <fullName evidence="4">phosphoglycolate phosphatase</fullName>
        <ecNumber evidence="4">3.1.3.18</ecNumber>
    </recommendedName>
</protein>
<sequence length="303" mass="34463">MTRKYEKLLVLDIDNTVFDWVSYYVACLNELFSKVEDITGVPVAQQALESKKVFEEQGSIEYPFLIQELPSIAAHYQGDIDRMLSEAVEPGRLAFKDMAQKHLTAYDGVLETFKTIKDRWPHFPIIALTDAPRYVAMWKLNKLGILHYFDALYGLSDPRIPTDPESKKVKVAPEILYKHLQQSAFDFKGIVRTLPEDYEKPGTRGLKTVLMDHDMEGHFDHVLWVGDNLRKDVGLGRSLGVRTAWARYGTQIEPEIKDALLQFSPELNVHKNVSLDPKSDASPEPDVILDSFSELVAAIDKLI</sequence>
<dbReference type="Gene3D" id="3.40.50.1000">
    <property type="entry name" value="HAD superfamily/HAD-like"/>
    <property type="match status" value="1"/>
</dbReference>
<dbReference type="PANTHER" id="PTHR43434:SF1">
    <property type="entry name" value="PHOSPHOGLYCOLATE PHOSPHATASE"/>
    <property type="match status" value="1"/>
</dbReference>
<dbReference type="InterPro" id="IPR036412">
    <property type="entry name" value="HAD-like_sf"/>
</dbReference>
<dbReference type="OrthoDB" id="9800058at2"/>
<dbReference type="SFLD" id="SFLDG01129">
    <property type="entry name" value="C1.5:_HAD__Beta-PGM__Phosphata"/>
    <property type="match status" value="1"/>
</dbReference>
<dbReference type="GO" id="GO:0006281">
    <property type="term" value="P:DNA repair"/>
    <property type="evidence" value="ECO:0007669"/>
    <property type="project" value="TreeGrafter"/>
</dbReference>
<evidence type="ECO:0000313" key="6">
    <source>
        <dbReference type="Proteomes" id="UP000192907"/>
    </source>
</evidence>
<gene>
    <name evidence="5" type="ORF">SAMN06296036_102307</name>
</gene>
<organism evidence="5 6">
    <name type="scientific">Pseudobacteriovorax antillogorgiicola</name>
    <dbReference type="NCBI Taxonomy" id="1513793"/>
    <lineage>
        <taxon>Bacteria</taxon>
        <taxon>Pseudomonadati</taxon>
        <taxon>Bdellovibrionota</taxon>
        <taxon>Oligoflexia</taxon>
        <taxon>Oligoflexales</taxon>
        <taxon>Pseudobacteriovoracaceae</taxon>
        <taxon>Pseudobacteriovorax</taxon>
    </lineage>
</organism>
<keyword evidence="6" id="KW-1185">Reference proteome</keyword>
<evidence type="ECO:0000256" key="4">
    <source>
        <dbReference type="ARBA" id="ARBA00013078"/>
    </source>
</evidence>
<dbReference type="EMBL" id="FWZT01000002">
    <property type="protein sequence ID" value="SME96699.1"/>
    <property type="molecule type" value="Genomic_DNA"/>
</dbReference>
<dbReference type="Pfam" id="PF13242">
    <property type="entry name" value="Hydrolase_like"/>
    <property type="match status" value="1"/>
</dbReference>
<dbReference type="Pfam" id="PF00702">
    <property type="entry name" value="Hydrolase"/>
    <property type="match status" value="1"/>
</dbReference>
<dbReference type="EC" id="3.1.3.18" evidence="4"/>
<dbReference type="SUPFAM" id="SSF56784">
    <property type="entry name" value="HAD-like"/>
    <property type="match status" value="1"/>
</dbReference>
<dbReference type="InterPro" id="IPR050155">
    <property type="entry name" value="HAD-like_hydrolase_sf"/>
</dbReference>
<evidence type="ECO:0000313" key="5">
    <source>
        <dbReference type="EMBL" id="SME96699.1"/>
    </source>
</evidence>
<dbReference type="RefSeq" id="WP_132315164.1">
    <property type="nucleotide sequence ID" value="NZ_FWZT01000002.1"/>
</dbReference>
<comment type="pathway">
    <text evidence="2">Organic acid metabolism; glycolate biosynthesis; glycolate from 2-phosphoglycolate: step 1/1.</text>
</comment>